<feature type="compositionally biased region" description="Basic and acidic residues" evidence="4">
    <location>
        <begin position="10"/>
        <end position="20"/>
    </location>
</feature>
<proteinExistence type="predicted"/>
<dbReference type="PANTHER" id="PTHR16088:SF3">
    <property type="entry name" value="GON-4-LIKE PROTEIN"/>
    <property type="match status" value="1"/>
</dbReference>
<feature type="compositionally biased region" description="Acidic residues" evidence="4">
    <location>
        <begin position="515"/>
        <end position="534"/>
    </location>
</feature>
<feature type="region of interest" description="Disordered" evidence="4">
    <location>
        <begin position="1745"/>
        <end position="1799"/>
    </location>
</feature>
<dbReference type="GO" id="GO:0005634">
    <property type="term" value="C:nucleus"/>
    <property type="evidence" value="ECO:0007669"/>
    <property type="project" value="TreeGrafter"/>
</dbReference>
<dbReference type="Proteomes" id="UP000699462">
    <property type="component" value="Unassembled WGS sequence"/>
</dbReference>
<keyword evidence="1" id="KW-0805">Transcription regulation</keyword>
<keyword evidence="3" id="KW-0539">Nucleus</keyword>
<feature type="compositionally biased region" description="Acidic residues" evidence="4">
    <location>
        <begin position="1766"/>
        <end position="1776"/>
    </location>
</feature>
<organism evidence="5 6">
    <name type="scientific">Paragonimus westermani</name>
    <dbReference type="NCBI Taxonomy" id="34504"/>
    <lineage>
        <taxon>Eukaryota</taxon>
        <taxon>Metazoa</taxon>
        <taxon>Spiralia</taxon>
        <taxon>Lophotrochozoa</taxon>
        <taxon>Platyhelminthes</taxon>
        <taxon>Trematoda</taxon>
        <taxon>Digenea</taxon>
        <taxon>Plagiorchiida</taxon>
        <taxon>Troglotremata</taxon>
        <taxon>Troglotrematidae</taxon>
        <taxon>Paragonimus</taxon>
    </lineage>
</organism>
<evidence type="ECO:0000256" key="4">
    <source>
        <dbReference type="SAM" id="MobiDB-lite"/>
    </source>
</evidence>
<dbReference type="InterPro" id="IPR052435">
    <property type="entry name" value="YY1-Transcr_Regul"/>
</dbReference>
<dbReference type="GO" id="GO:0003712">
    <property type="term" value="F:transcription coregulator activity"/>
    <property type="evidence" value="ECO:0007669"/>
    <property type="project" value="TreeGrafter"/>
</dbReference>
<evidence type="ECO:0000256" key="2">
    <source>
        <dbReference type="ARBA" id="ARBA00023163"/>
    </source>
</evidence>
<dbReference type="GO" id="GO:0006355">
    <property type="term" value="P:regulation of DNA-templated transcription"/>
    <property type="evidence" value="ECO:0007669"/>
    <property type="project" value="TreeGrafter"/>
</dbReference>
<name>A0A8T0DWH5_9TREM</name>
<sequence length="1916" mass="213994">MDTDGGGQDDEPRKRPHEFARSSVPAKRSKPTKPCSGSETPDEGVTGWQAALGSSLADQLEQLTVKKNLTARQVKKLLRAVLTNEDVISAFRRYINLSEPETGEISANTKKRARDLGLLSEPSEDLQCTVSQSLEPRVITRSLARTIQHSLRDYFPQDTSAACKEPSTILDMEFPEEDDEGTLCCIPFTVDKDVDEDYLPGPLDLCILERDRALDMSIGGDAPSDFTQIRLEESGISTHCEEHSQQSTSTDDSTTSAALIAPSSSNNWLLEDNSNEGDSSVNDTTEMYADRLRSSHVHETSNVLIDLGSNAVSNSEEFHQSDLEGRTNIKVTNSTESSMVLSADPVEHANDIDDDVYAEFLRSLFASNGSTHTTPTKKTRLPSGDSRAHISERFYGPSSDVEGPKTSCERQSNLAGVDDEEAEEDDPDDPEFDVMAELDQVDRDDFIDELRDDRAVRVSKMEAKSLHQDMRELFSDEEGGNQNNNRLDRPNASTVFAMKSHCHRLLSRFPKVEQPDEPEDPENAPDPSDDEPDDCLTGPLPAGHLSRLHGPLPKQHEFSPDQLLQLQRQLGMHVQLLTTQFLCTYDFSHLHLSVTRPCASALRELASRRDAFDLMASQQLVQTSTGEPTGCENNDVRSFYWSCPSLSEAVRLISDYAGLSLLPRIPKHLNRSGGATAIDTGHQAGLVAQRRSFAANHLPLPLCLIRLMTGNPIWSYPYLMPSILPALYEPPDVPQRRRRLAFHPPEDALILLGLDDFSATYLPPAENTEPAVPTFHDDLQSHQSRYLTYRMVRKHLLPHRTLLQLRTRRWNLLSSFSANKLKTRSLAPLATSRLYELYVDVPHRAPLNKRLLRAFAEEVSKCSIPQHIPLRSGCLSDMPPEELFRRDGLPRQVGYETVLLNLNTERPCRGELSKLVHDMLTDFVQQAECLWWCWWSHEKVGVRPRLTASDRPIASEVSYASEQAVLKPEGTESAQRDLSMLGPTFLPAIPVDFTPDGNVILSKNAEPALVEINLAKSSPACMPPTTSVIATNCRPTETVILPKPPCITDHIEAVLAEIRKQAALQSEHRYHSRRRLSCQLNPRTLKQLASPSPLSGKLPIPRLSSQRTALLPRRVSKTVKAKNNAGDLHSTAKALIPFARSSSQVSNTVVPVSSPIDPTLMGMYCSLNRCQKYVDSLVNQFHCGFDKLVSDSGEALFGPFKFSNPVSNRRFSTGQPSHTEGSASSDNPVASHTDAMNTQQQQQISVFPNSCFLTANRFLTRCKARNEATTADLLTLPSSTLPHKRSVLDEFDVHRARSLLDRFRVYLTPADYGSIVLSLRRMNQVVYDIGATRLSVAQHQKDILLCLASILDQLRGHPFLWEDFLCLLTADQAKQLGLLSVYLDLVRVGRVQRVLQDLVPRGKRFWRRLRNLADSYDAEDRPVPAKRAILLQNEQSDQALPSSLKPVLSQTSSSTPCMRSQQVKRNHKLLRGKHVRTRFVRFPLPRTWAFLESTWRSRPILMSQIACLLNTHHKPYSGFEQAFEEVDLLARQPLGRFNSNTAFSEATTDFVCELADGWEVCTALSASVKRLGLGASSQVTNKNCPCSCHSNAITTSLSGRPLKPDGLSLRHCMSCGLKVHHGIVYVEESNFHLRNVQIIWPANFKLKTRMTPLVSHVVKRATSESSQPNTGRIGAAPFGSTRAMLARLAELHARSSEDGSFVNVLPDLARRRVSLEFLPPSVKVESLQTPIVSVQEELVLRQGKEEADDVVQATAPPSFNPPIDKEDNDEDRDIEDQSSASSENPIAGEFTRSPEHSTSPAHWLLDDEAACFNTEAFSSQDSSRRWQSTTRCNPSTWHSDEDRQLLEFCKARGRYSSTMFVDLARCWVPKPFAHSCCRTAVELETRFKRLMKRALGDAYDPELFHSPERESSDEGD</sequence>
<evidence type="ECO:0000313" key="6">
    <source>
        <dbReference type="Proteomes" id="UP000699462"/>
    </source>
</evidence>
<feature type="region of interest" description="Disordered" evidence="4">
    <location>
        <begin position="368"/>
        <end position="432"/>
    </location>
</feature>
<accession>A0A8T0DWH5</accession>
<feature type="region of interest" description="Disordered" evidence="4">
    <location>
        <begin position="510"/>
        <end position="556"/>
    </location>
</feature>
<protein>
    <submittedName>
        <fullName evidence="5">Uncharacterized protein</fullName>
    </submittedName>
</protein>
<evidence type="ECO:0000313" key="5">
    <source>
        <dbReference type="EMBL" id="KAF8570981.1"/>
    </source>
</evidence>
<dbReference type="OrthoDB" id="6257037at2759"/>
<keyword evidence="6" id="KW-1185">Reference proteome</keyword>
<comment type="caution">
    <text evidence="5">The sequence shown here is derived from an EMBL/GenBank/DDBJ whole genome shotgun (WGS) entry which is preliminary data.</text>
</comment>
<gene>
    <name evidence="5" type="ORF">P879_01348</name>
</gene>
<feature type="compositionally biased region" description="Acidic residues" evidence="4">
    <location>
        <begin position="417"/>
        <end position="432"/>
    </location>
</feature>
<dbReference type="PANTHER" id="PTHR16088">
    <property type="entry name" value="YY1 ASSOCIATED PROTEIN-RELATED"/>
    <property type="match status" value="1"/>
</dbReference>
<feature type="region of interest" description="Disordered" evidence="4">
    <location>
        <begin position="1208"/>
        <end position="1239"/>
    </location>
</feature>
<reference evidence="5 6" key="1">
    <citation type="submission" date="2019-07" db="EMBL/GenBank/DDBJ databases">
        <title>Annotation for the trematode Paragonimus westermani.</title>
        <authorList>
            <person name="Choi Y.-J."/>
        </authorList>
    </citation>
    <scope>NUCLEOTIDE SEQUENCE [LARGE SCALE GENOMIC DNA]</scope>
    <source>
        <strain evidence="5">180907_Pwestermani</strain>
    </source>
</reference>
<dbReference type="EMBL" id="JTDF01000784">
    <property type="protein sequence ID" value="KAF8570981.1"/>
    <property type="molecule type" value="Genomic_DNA"/>
</dbReference>
<feature type="region of interest" description="Disordered" evidence="4">
    <location>
        <begin position="1"/>
        <end position="46"/>
    </location>
</feature>
<keyword evidence="2" id="KW-0804">Transcription</keyword>
<evidence type="ECO:0000256" key="3">
    <source>
        <dbReference type="ARBA" id="ARBA00023242"/>
    </source>
</evidence>
<evidence type="ECO:0000256" key="1">
    <source>
        <dbReference type="ARBA" id="ARBA00023015"/>
    </source>
</evidence>